<dbReference type="GO" id="GO:0051262">
    <property type="term" value="P:protein tetramerization"/>
    <property type="evidence" value="ECO:0007669"/>
    <property type="project" value="InterPro"/>
</dbReference>
<evidence type="ECO:0000256" key="6">
    <source>
        <dbReference type="SAM" id="MobiDB-lite"/>
    </source>
</evidence>
<feature type="region of interest" description="Disordered" evidence="6">
    <location>
        <begin position="1"/>
        <end position="38"/>
    </location>
</feature>
<accession>A0A511BSG8</accession>
<keyword evidence="4" id="KW-0811">Translocation</keyword>
<dbReference type="InterPro" id="IPR035958">
    <property type="entry name" value="SecB-like_sf"/>
</dbReference>
<feature type="compositionally biased region" description="Polar residues" evidence="6">
    <location>
        <begin position="1"/>
        <end position="12"/>
    </location>
</feature>
<dbReference type="Gene3D" id="3.10.420.10">
    <property type="entry name" value="SecB-like"/>
    <property type="match status" value="1"/>
</dbReference>
<dbReference type="SUPFAM" id="SSF54611">
    <property type="entry name" value="SecB-like"/>
    <property type="match status" value="1"/>
</dbReference>
<keyword evidence="2" id="KW-0813">Transport</keyword>
<proteinExistence type="inferred from homology"/>
<sequence length="185" mass="19776">MSEPMSEQQNMTGNDGAGQGGGGQGGAGRDGAAPGGAAPSLITGTQYLKSSSIASVGAPEAFYNLPPRPHIGLRLDVNARQLSEDQPNFEVSIALQGIGYRQAPTPDQPEPEMLYKVEMIYAGLFALQNVRQDMIEALLLIEAPRQLFPSARHVLLSLIREAGFPVANIQPVDFHALLQNRRGQS</sequence>
<dbReference type="GO" id="GO:0015031">
    <property type="term" value="P:protein transport"/>
    <property type="evidence" value="ECO:0007669"/>
    <property type="project" value="UniProtKB-KW"/>
</dbReference>
<comment type="similarity">
    <text evidence="1">Belongs to the SecB family.</text>
</comment>
<organism evidence="7 8">
    <name type="scientific">Swaminathania salitolerans</name>
    <dbReference type="NCBI Taxonomy" id="182838"/>
    <lineage>
        <taxon>Bacteria</taxon>
        <taxon>Pseudomonadati</taxon>
        <taxon>Pseudomonadota</taxon>
        <taxon>Alphaproteobacteria</taxon>
        <taxon>Acetobacterales</taxon>
        <taxon>Acetobacteraceae</taxon>
        <taxon>Swaminathania</taxon>
    </lineage>
</organism>
<evidence type="ECO:0000256" key="5">
    <source>
        <dbReference type="ARBA" id="ARBA00023186"/>
    </source>
</evidence>
<dbReference type="RefSeq" id="WP_147094344.1">
    <property type="nucleotide sequence ID" value="NZ_BJVC01000007.1"/>
</dbReference>
<keyword evidence="8" id="KW-1185">Reference proteome</keyword>
<keyword evidence="3" id="KW-0653">Protein transport</keyword>
<dbReference type="Pfam" id="PF02556">
    <property type="entry name" value="SecB"/>
    <property type="match status" value="1"/>
</dbReference>
<dbReference type="InterPro" id="IPR003708">
    <property type="entry name" value="SecB"/>
</dbReference>
<evidence type="ECO:0000313" key="7">
    <source>
        <dbReference type="EMBL" id="GEL03277.1"/>
    </source>
</evidence>
<protein>
    <recommendedName>
        <fullName evidence="9">Protein-export protein SecB</fullName>
    </recommendedName>
</protein>
<dbReference type="Proteomes" id="UP000321405">
    <property type="component" value="Unassembled WGS sequence"/>
</dbReference>
<evidence type="ECO:0000313" key="8">
    <source>
        <dbReference type="Proteomes" id="UP000321405"/>
    </source>
</evidence>
<comment type="caution">
    <text evidence="7">The sequence shown here is derived from an EMBL/GenBank/DDBJ whole genome shotgun (WGS) entry which is preliminary data.</text>
</comment>
<evidence type="ECO:0000256" key="4">
    <source>
        <dbReference type="ARBA" id="ARBA00023010"/>
    </source>
</evidence>
<dbReference type="EMBL" id="BJVC01000007">
    <property type="protein sequence ID" value="GEL03277.1"/>
    <property type="molecule type" value="Genomic_DNA"/>
</dbReference>
<evidence type="ECO:0008006" key="9">
    <source>
        <dbReference type="Google" id="ProtNLM"/>
    </source>
</evidence>
<gene>
    <name evidence="7" type="ORF">SSA02_24400</name>
</gene>
<evidence type="ECO:0000256" key="2">
    <source>
        <dbReference type="ARBA" id="ARBA00022448"/>
    </source>
</evidence>
<name>A0A511BSG8_9PROT</name>
<evidence type="ECO:0000256" key="1">
    <source>
        <dbReference type="ARBA" id="ARBA00009990"/>
    </source>
</evidence>
<keyword evidence="5" id="KW-0143">Chaperone</keyword>
<feature type="compositionally biased region" description="Gly residues" evidence="6">
    <location>
        <begin position="15"/>
        <end position="29"/>
    </location>
</feature>
<reference evidence="7 8" key="1">
    <citation type="submission" date="2019-07" db="EMBL/GenBank/DDBJ databases">
        <title>Whole genome shotgun sequence of Swaminathania salitolerans NBRC 104436.</title>
        <authorList>
            <person name="Hosoyama A."/>
            <person name="Uohara A."/>
            <person name="Ohji S."/>
            <person name="Ichikawa N."/>
        </authorList>
    </citation>
    <scope>NUCLEOTIDE SEQUENCE [LARGE SCALE GENOMIC DNA]</scope>
    <source>
        <strain evidence="7 8">NBRC 104436</strain>
    </source>
</reference>
<dbReference type="PANTHER" id="PTHR36918:SF1">
    <property type="entry name" value="PROTEIN-EXPORT PROTEIN SECB"/>
    <property type="match status" value="1"/>
</dbReference>
<dbReference type="AlphaFoldDB" id="A0A511BSG8"/>
<dbReference type="GO" id="GO:0051082">
    <property type="term" value="F:unfolded protein binding"/>
    <property type="evidence" value="ECO:0007669"/>
    <property type="project" value="InterPro"/>
</dbReference>
<evidence type="ECO:0000256" key="3">
    <source>
        <dbReference type="ARBA" id="ARBA00022927"/>
    </source>
</evidence>
<dbReference type="PANTHER" id="PTHR36918">
    <property type="match status" value="1"/>
</dbReference>
<dbReference type="OrthoDB" id="9795145at2"/>